<evidence type="ECO:0000313" key="1">
    <source>
        <dbReference type="EMBL" id="KAJ8619946.1"/>
    </source>
</evidence>
<dbReference type="Proteomes" id="UP001234297">
    <property type="component" value="Chromosome 9"/>
</dbReference>
<protein>
    <submittedName>
        <fullName evidence="1">Uncharacterized protein</fullName>
    </submittedName>
</protein>
<sequence length="71" mass="7326">MSSSASAVATSNPKVLVFFSFIVLRSISSSVSAGVAPDLKVVFSNSAVASSCDLGLRTSLAPLFRTNARMT</sequence>
<accession>A0ACC2KFP5</accession>
<keyword evidence="2" id="KW-1185">Reference proteome</keyword>
<organism evidence="1 2">
    <name type="scientific">Persea americana</name>
    <name type="common">Avocado</name>
    <dbReference type="NCBI Taxonomy" id="3435"/>
    <lineage>
        <taxon>Eukaryota</taxon>
        <taxon>Viridiplantae</taxon>
        <taxon>Streptophyta</taxon>
        <taxon>Embryophyta</taxon>
        <taxon>Tracheophyta</taxon>
        <taxon>Spermatophyta</taxon>
        <taxon>Magnoliopsida</taxon>
        <taxon>Magnoliidae</taxon>
        <taxon>Laurales</taxon>
        <taxon>Lauraceae</taxon>
        <taxon>Persea</taxon>
    </lineage>
</organism>
<gene>
    <name evidence="1" type="ORF">MRB53_028475</name>
</gene>
<name>A0ACC2KFP5_PERAE</name>
<evidence type="ECO:0000313" key="2">
    <source>
        <dbReference type="Proteomes" id="UP001234297"/>
    </source>
</evidence>
<dbReference type="EMBL" id="CM056817">
    <property type="protein sequence ID" value="KAJ8619946.1"/>
    <property type="molecule type" value="Genomic_DNA"/>
</dbReference>
<reference evidence="1 2" key="1">
    <citation type="journal article" date="2022" name="Hortic Res">
        <title>A haplotype resolved chromosomal level avocado genome allows analysis of novel avocado genes.</title>
        <authorList>
            <person name="Nath O."/>
            <person name="Fletcher S.J."/>
            <person name="Hayward A."/>
            <person name="Shaw L.M."/>
            <person name="Masouleh A.K."/>
            <person name="Furtado A."/>
            <person name="Henry R.J."/>
            <person name="Mitter N."/>
        </authorList>
    </citation>
    <scope>NUCLEOTIDE SEQUENCE [LARGE SCALE GENOMIC DNA]</scope>
    <source>
        <strain evidence="2">cv. Hass</strain>
    </source>
</reference>
<proteinExistence type="predicted"/>
<comment type="caution">
    <text evidence="1">The sequence shown here is derived from an EMBL/GenBank/DDBJ whole genome shotgun (WGS) entry which is preliminary data.</text>
</comment>